<dbReference type="EMBL" id="CAEZSM010000005">
    <property type="protein sequence ID" value="CAB4534057.1"/>
    <property type="molecule type" value="Genomic_DNA"/>
</dbReference>
<dbReference type="CDD" id="cd07812">
    <property type="entry name" value="SRPBCC"/>
    <property type="match status" value="1"/>
</dbReference>
<protein>
    <submittedName>
        <fullName evidence="6">Unannotated protein</fullName>
    </submittedName>
</protein>
<dbReference type="EMBL" id="CAEZWZ010000003">
    <property type="protein sequence ID" value="CAB4662680.1"/>
    <property type="molecule type" value="Genomic_DNA"/>
</dbReference>
<evidence type="ECO:0000313" key="2">
    <source>
        <dbReference type="EMBL" id="CAB4662680.1"/>
    </source>
</evidence>
<evidence type="ECO:0000313" key="4">
    <source>
        <dbReference type="EMBL" id="CAB4999798.1"/>
    </source>
</evidence>
<accession>A0A6J7VR99</accession>
<dbReference type="SUPFAM" id="SSF55961">
    <property type="entry name" value="Bet v1-like"/>
    <property type="match status" value="1"/>
</dbReference>
<gene>
    <name evidence="1" type="ORF">UFOPK1438_00098</name>
    <name evidence="2" type="ORF">UFOPK2329_00044</name>
    <name evidence="3" type="ORF">UFOPK3166_00633</name>
    <name evidence="4" type="ORF">UFOPK4035_00699</name>
    <name evidence="5" type="ORF">UFOPK4087_00301</name>
    <name evidence="6" type="ORF">UFOPK4424_00007</name>
</gene>
<evidence type="ECO:0000313" key="5">
    <source>
        <dbReference type="EMBL" id="CAB5008103.1"/>
    </source>
</evidence>
<evidence type="ECO:0000313" key="1">
    <source>
        <dbReference type="EMBL" id="CAB4534057.1"/>
    </source>
</evidence>
<dbReference type="EMBL" id="CAFBPH010000037">
    <property type="protein sequence ID" value="CAB5008103.1"/>
    <property type="molecule type" value="Genomic_DNA"/>
</dbReference>
<dbReference type="AlphaFoldDB" id="A0A6J7VR99"/>
<dbReference type="EMBL" id="CAFBRW010000001">
    <property type="protein sequence ID" value="CAB5107983.1"/>
    <property type="molecule type" value="Genomic_DNA"/>
</dbReference>
<dbReference type="EMBL" id="CAFBOX010000109">
    <property type="protein sequence ID" value="CAB4999798.1"/>
    <property type="molecule type" value="Genomic_DNA"/>
</dbReference>
<reference evidence="6" key="1">
    <citation type="submission" date="2020-05" db="EMBL/GenBank/DDBJ databases">
        <authorList>
            <person name="Chiriac C."/>
            <person name="Salcher M."/>
            <person name="Ghai R."/>
            <person name="Kavagutti S V."/>
        </authorList>
    </citation>
    <scope>NUCLEOTIDE SEQUENCE</scope>
</reference>
<evidence type="ECO:0000313" key="6">
    <source>
        <dbReference type="EMBL" id="CAB5107983.1"/>
    </source>
</evidence>
<proteinExistence type="predicted"/>
<name>A0A6J7VR99_9ZZZZ</name>
<organism evidence="6">
    <name type="scientific">freshwater metagenome</name>
    <dbReference type="NCBI Taxonomy" id="449393"/>
    <lineage>
        <taxon>unclassified sequences</taxon>
        <taxon>metagenomes</taxon>
        <taxon>ecological metagenomes</taxon>
    </lineage>
</organism>
<sequence length="151" mass="16884">MNNSLAITVKLPVSIDTAWAAIQDWESQSNWMLLTKVWVTSQIREGIGTEIEAFTGLIPSKKFFGIMDSMRVTQWNPPHSCEVLHTGKIIKGTGLFRLEEINEKETLFHWSEIVIAPRALFLLTLPGLYLGVRISLSRFARALVGTGTPGE</sequence>
<evidence type="ECO:0000313" key="3">
    <source>
        <dbReference type="EMBL" id="CAB4825923.1"/>
    </source>
</evidence>
<dbReference type="EMBL" id="CAFABD010000084">
    <property type="protein sequence ID" value="CAB4825923.1"/>
    <property type="molecule type" value="Genomic_DNA"/>
</dbReference>